<reference evidence="2 3" key="1">
    <citation type="submission" date="2020-07" db="EMBL/GenBank/DDBJ databases">
        <authorList>
            <person name="Cui H."/>
        </authorList>
    </citation>
    <scope>NUCLEOTIDE SEQUENCE [LARGE SCALE GENOMIC DNA]</scope>
    <source>
        <strain evidence="2 3">YPL8</strain>
    </source>
</reference>
<proteinExistence type="predicted"/>
<evidence type="ECO:0000313" key="2">
    <source>
        <dbReference type="EMBL" id="QLG50225.1"/>
    </source>
</evidence>
<keyword evidence="1" id="KW-0472">Membrane</keyword>
<keyword evidence="3" id="KW-1185">Reference proteome</keyword>
<accession>A0A7D5L3I9</accession>
<dbReference type="EMBL" id="CP058601">
    <property type="protein sequence ID" value="QLG50225.1"/>
    <property type="molecule type" value="Genomic_DNA"/>
</dbReference>
<evidence type="ECO:0000313" key="3">
    <source>
        <dbReference type="Proteomes" id="UP000509241"/>
    </source>
</evidence>
<dbReference type="Proteomes" id="UP000509241">
    <property type="component" value="Chromosome"/>
</dbReference>
<feature type="transmembrane region" description="Helical" evidence="1">
    <location>
        <begin position="86"/>
        <end position="110"/>
    </location>
</feature>
<keyword evidence="1" id="KW-1133">Transmembrane helix</keyword>
<dbReference type="GeneID" id="56034802"/>
<dbReference type="KEGG" id="haly:HYG82_15885"/>
<dbReference type="OrthoDB" id="205278at2157"/>
<gene>
    <name evidence="2" type="ORF">HYG82_15885</name>
</gene>
<name>A0A7D5L3I9_9EURY</name>
<sequence>MATADSILIFVLSLLVGTIGILAGARLVLDRDAGFVNAAVTALIGAVAWAVTSFFVGWIPVLGILLMLVIWVGIINWRYPGGWGSAIAIGFVAWIVAVVIVYAFAVVGIITPDVLGIPGI</sequence>
<evidence type="ECO:0000256" key="1">
    <source>
        <dbReference type="SAM" id="Phobius"/>
    </source>
</evidence>
<organism evidence="2 3">
    <name type="scientific">Natrinema halophilum</name>
    <dbReference type="NCBI Taxonomy" id="1699371"/>
    <lineage>
        <taxon>Archaea</taxon>
        <taxon>Methanobacteriati</taxon>
        <taxon>Methanobacteriota</taxon>
        <taxon>Stenosarchaea group</taxon>
        <taxon>Halobacteria</taxon>
        <taxon>Halobacteriales</taxon>
        <taxon>Natrialbaceae</taxon>
        <taxon>Natrinema</taxon>
    </lineage>
</organism>
<dbReference type="RefSeq" id="WP_179262526.1">
    <property type="nucleotide sequence ID" value="NZ_CP058601.1"/>
</dbReference>
<protein>
    <submittedName>
        <fullName evidence="2">Uncharacterized protein</fullName>
    </submittedName>
</protein>
<dbReference type="AlphaFoldDB" id="A0A7D5L3I9"/>
<feature type="transmembrane region" description="Helical" evidence="1">
    <location>
        <begin position="6"/>
        <end position="28"/>
    </location>
</feature>
<keyword evidence="1" id="KW-0812">Transmembrane</keyword>
<feature type="transmembrane region" description="Helical" evidence="1">
    <location>
        <begin position="58"/>
        <end position="79"/>
    </location>
</feature>